<organism evidence="3">
    <name type="scientific">Schistosoma curassoni</name>
    <dbReference type="NCBI Taxonomy" id="6186"/>
    <lineage>
        <taxon>Eukaryota</taxon>
        <taxon>Metazoa</taxon>
        <taxon>Spiralia</taxon>
        <taxon>Lophotrochozoa</taxon>
        <taxon>Platyhelminthes</taxon>
        <taxon>Trematoda</taxon>
        <taxon>Digenea</taxon>
        <taxon>Strigeidida</taxon>
        <taxon>Schistosomatoidea</taxon>
        <taxon>Schistosomatidae</taxon>
        <taxon>Schistosoma</taxon>
    </lineage>
</organism>
<evidence type="ECO:0000313" key="2">
    <source>
        <dbReference type="Proteomes" id="UP000279833"/>
    </source>
</evidence>
<reference evidence="1 2" key="2">
    <citation type="submission" date="2018-11" db="EMBL/GenBank/DDBJ databases">
        <authorList>
            <consortium name="Pathogen Informatics"/>
        </authorList>
    </citation>
    <scope>NUCLEOTIDE SEQUENCE [LARGE SCALE GENOMIC DNA]</scope>
    <source>
        <strain evidence="1">Dakar</strain>
        <strain evidence="2">Dakar, Senegal</strain>
    </source>
</reference>
<evidence type="ECO:0000313" key="1">
    <source>
        <dbReference type="EMBL" id="VDP61636.1"/>
    </source>
</evidence>
<dbReference type="EMBL" id="UZAK01038701">
    <property type="protein sequence ID" value="VDP61636.1"/>
    <property type="molecule type" value="Genomic_DNA"/>
</dbReference>
<accession>A0A183KN54</accession>
<name>A0A183KN54_9TREM</name>
<evidence type="ECO:0000313" key="3">
    <source>
        <dbReference type="WBParaSite" id="SCUD_0001648301-mRNA-1"/>
    </source>
</evidence>
<dbReference type="Proteomes" id="UP000279833">
    <property type="component" value="Unassembled WGS sequence"/>
</dbReference>
<keyword evidence="2" id="KW-1185">Reference proteome</keyword>
<dbReference type="WBParaSite" id="SCUD_0001648301-mRNA-1">
    <property type="protein sequence ID" value="SCUD_0001648301-mRNA-1"/>
    <property type="gene ID" value="SCUD_0001648301"/>
</dbReference>
<proteinExistence type="predicted"/>
<gene>
    <name evidence="1" type="ORF">SCUD_LOCUS16480</name>
</gene>
<sequence length="183" mass="21244">MKFLQYPIKKKQKIMNTYIINTVALNGSHHSTTKHSHKSAYRNFLVVLPDMGYFNESYVLDEISYKSEKNMSDASNGDQEPNSISIDTDFLSEFSIQYGKYVLNRIKELIQNHFTSVSHLTIQIEKEEYEYHTQAMGLHLSVIGHYPKSFINSNVLMNGLTHHHHHDNTNHCGKYNCSSERMN</sequence>
<protein>
    <submittedName>
        <fullName evidence="3">Arginine decarboxylase</fullName>
    </submittedName>
</protein>
<dbReference type="AlphaFoldDB" id="A0A183KN54"/>
<reference evidence="3" key="1">
    <citation type="submission" date="2016-06" db="UniProtKB">
        <authorList>
            <consortium name="WormBaseParasite"/>
        </authorList>
    </citation>
    <scope>IDENTIFICATION</scope>
</reference>